<dbReference type="eggNOG" id="COG2208">
    <property type="taxonomic scope" value="Bacteria"/>
</dbReference>
<dbReference type="Proteomes" id="UP000027178">
    <property type="component" value="Unassembled WGS sequence"/>
</dbReference>
<feature type="compositionally biased region" description="Low complexity" evidence="2">
    <location>
        <begin position="366"/>
        <end position="393"/>
    </location>
</feature>
<evidence type="ECO:0000256" key="1">
    <source>
        <dbReference type="ARBA" id="ARBA00022801"/>
    </source>
</evidence>
<keyword evidence="6" id="KW-1185">Reference proteome</keyword>
<dbReference type="EMBL" id="JNBY01000074">
    <property type="protein sequence ID" value="KDN85902.1"/>
    <property type="molecule type" value="Genomic_DNA"/>
</dbReference>
<dbReference type="PATRIC" id="fig|1348663.4.peg.2234"/>
<accession>A0A066YXC4</accession>
<comment type="caution">
    <text evidence="5">The sequence shown here is derived from an EMBL/GenBank/DDBJ whole genome shotgun (WGS) entry which is preliminary data.</text>
</comment>
<sequence>MEGNRTRIRAPAEEVSMPAPTVSPVRVAPAEEPRPQHGREATARWEAAMAEALRTPVWARLLPVLLLVADLALEESVPRSVAAGFLLTVLPVVVAFSVGPAAVAGATVLTVGLQALLAMRSGHLHEQHHLWTYLATVLSGVMGAGLSTQRRRQARALVRMRAVVDTLQHTVLHPVPARAGTLRAAGLYRPAEADFGIGGDLYDVCETRHGTRILLGDVRGKGLEAVRTVADVIGAFRIAAHETADLGELAAQLDRQVRRAAERRGDGELFVTAVLLQHDPVTGQFELVNRGHLAPLVVGPGTVAAVRCAEELPLGLGHLAAGPAARPPPCRCRPGTACCCTPTASPRPATATARSTRWRPGWARCRSPTRTPWSPSSTRTSAGTPAPSATTSRCWPSARADPGAGRSARRSPAGIRSSR</sequence>
<feature type="region of interest" description="Disordered" evidence="2">
    <location>
        <begin position="343"/>
        <end position="419"/>
    </location>
</feature>
<proteinExistence type="predicted"/>
<feature type="compositionally biased region" description="Low complexity" evidence="2">
    <location>
        <begin position="343"/>
        <end position="355"/>
    </location>
</feature>
<evidence type="ECO:0000313" key="5">
    <source>
        <dbReference type="EMBL" id="KDN85902.1"/>
    </source>
</evidence>
<protein>
    <submittedName>
        <fullName evidence="5">Putative serine/threonine protein phosphatase</fullName>
    </submittedName>
</protein>
<dbReference type="InterPro" id="IPR001932">
    <property type="entry name" value="PPM-type_phosphatase-like_dom"/>
</dbReference>
<dbReference type="AlphaFoldDB" id="A0A066YXC4"/>
<reference evidence="5 6" key="1">
    <citation type="submission" date="2014-05" db="EMBL/GenBank/DDBJ databases">
        <title>Draft Genome Sequence of Kitasatospora cheerisanensis KCTC 2395.</title>
        <authorList>
            <person name="Nam D.H."/>
        </authorList>
    </citation>
    <scope>NUCLEOTIDE SEQUENCE [LARGE SCALE GENOMIC DNA]</scope>
    <source>
        <strain evidence="5 6">KCTC 2395</strain>
    </source>
</reference>
<dbReference type="PANTHER" id="PTHR43156:SF2">
    <property type="entry name" value="STAGE II SPORULATION PROTEIN E"/>
    <property type="match status" value="1"/>
</dbReference>
<feature type="compositionally biased region" description="Basic and acidic residues" evidence="2">
    <location>
        <begin position="29"/>
        <end position="38"/>
    </location>
</feature>
<feature type="transmembrane region" description="Helical" evidence="3">
    <location>
        <begin position="85"/>
        <end position="118"/>
    </location>
</feature>
<evidence type="ECO:0000259" key="4">
    <source>
        <dbReference type="Pfam" id="PF07228"/>
    </source>
</evidence>
<dbReference type="PANTHER" id="PTHR43156">
    <property type="entry name" value="STAGE II SPORULATION PROTEIN E-RELATED"/>
    <property type="match status" value="1"/>
</dbReference>
<keyword evidence="1" id="KW-0378">Hydrolase</keyword>
<gene>
    <name evidence="5" type="ORF">KCH_23030</name>
</gene>
<keyword evidence="3" id="KW-1133">Transmembrane helix</keyword>
<name>A0A066YXC4_9ACTN</name>
<dbReference type="Gene3D" id="3.60.40.10">
    <property type="entry name" value="PPM-type phosphatase domain"/>
    <property type="match status" value="1"/>
</dbReference>
<feature type="domain" description="PPM-type phosphatase" evidence="4">
    <location>
        <begin position="209"/>
        <end position="317"/>
    </location>
</feature>
<dbReference type="Pfam" id="PF07228">
    <property type="entry name" value="SpoIIE"/>
    <property type="match status" value="1"/>
</dbReference>
<evidence type="ECO:0000313" key="6">
    <source>
        <dbReference type="Proteomes" id="UP000027178"/>
    </source>
</evidence>
<keyword evidence="3" id="KW-0812">Transmembrane</keyword>
<evidence type="ECO:0000256" key="2">
    <source>
        <dbReference type="SAM" id="MobiDB-lite"/>
    </source>
</evidence>
<keyword evidence="3" id="KW-0472">Membrane</keyword>
<evidence type="ECO:0000256" key="3">
    <source>
        <dbReference type="SAM" id="Phobius"/>
    </source>
</evidence>
<feature type="transmembrane region" description="Helical" evidence="3">
    <location>
        <begin position="130"/>
        <end position="147"/>
    </location>
</feature>
<dbReference type="InterPro" id="IPR052016">
    <property type="entry name" value="Bact_Sigma-Reg"/>
</dbReference>
<dbReference type="InterPro" id="IPR036457">
    <property type="entry name" value="PPM-type-like_dom_sf"/>
</dbReference>
<organism evidence="5 6">
    <name type="scientific">Kitasatospora cheerisanensis KCTC 2395</name>
    <dbReference type="NCBI Taxonomy" id="1348663"/>
    <lineage>
        <taxon>Bacteria</taxon>
        <taxon>Bacillati</taxon>
        <taxon>Actinomycetota</taxon>
        <taxon>Actinomycetes</taxon>
        <taxon>Kitasatosporales</taxon>
        <taxon>Streptomycetaceae</taxon>
        <taxon>Kitasatospora</taxon>
    </lineage>
</organism>
<dbReference type="GO" id="GO:0016791">
    <property type="term" value="F:phosphatase activity"/>
    <property type="evidence" value="ECO:0007669"/>
    <property type="project" value="TreeGrafter"/>
</dbReference>
<dbReference type="HOGENOM" id="CLU_655188_0_0_11"/>
<feature type="region of interest" description="Disordered" evidence="2">
    <location>
        <begin position="1"/>
        <end position="38"/>
    </location>
</feature>